<feature type="transmembrane region" description="Helical" evidence="7">
    <location>
        <begin position="307"/>
        <end position="332"/>
    </location>
</feature>
<reference evidence="9" key="1">
    <citation type="submission" date="2011-09" db="EMBL/GenBank/DDBJ databases">
        <title>The permanent draft genome of Mucilaginibacter paludis DSM 18603.</title>
        <authorList>
            <consortium name="US DOE Joint Genome Institute (JGI-PGF)"/>
            <person name="Lucas S."/>
            <person name="Han J."/>
            <person name="Lapidus A."/>
            <person name="Bruce D."/>
            <person name="Goodwin L."/>
            <person name="Pitluck S."/>
            <person name="Peters L."/>
            <person name="Kyrpides N."/>
            <person name="Mavromatis K."/>
            <person name="Ivanova N."/>
            <person name="Mikhailova N."/>
            <person name="Held B."/>
            <person name="Detter J.C."/>
            <person name="Tapia R."/>
            <person name="Han C."/>
            <person name="Land M."/>
            <person name="Hauser L."/>
            <person name="Markowitz V."/>
            <person name="Cheng J.-F."/>
            <person name="Hugenholtz P."/>
            <person name="Woyke T."/>
            <person name="Wu D."/>
            <person name="Tindall B."/>
            <person name="Brambilla E."/>
            <person name="Klenk H.-P."/>
            <person name="Eisen J.A."/>
        </authorList>
    </citation>
    <scope>NUCLEOTIDE SEQUENCE [LARGE SCALE GENOMIC DNA]</scope>
    <source>
        <strain evidence="9">DSM 18603</strain>
    </source>
</reference>
<dbReference type="CDD" id="cd17329">
    <property type="entry name" value="MFS_MdtH_MDR_like"/>
    <property type="match status" value="1"/>
</dbReference>
<evidence type="ECO:0000256" key="6">
    <source>
        <dbReference type="ARBA" id="ARBA00023136"/>
    </source>
</evidence>
<feature type="transmembrane region" description="Helical" evidence="7">
    <location>
        <begin position="146"/>
        <end position="163"/>
    </location>
</feature>
<feature type="transmembrane region" description="Helical" evidence="7">
    <location>
        <begin position="283"/>
        <end position="301"/>
    </location>
</feature>
<feature type="transmembrane region" description="Helical" evidence="7">
    <location>
        <begin position="372"/>
        <end position="392"/>
    </location>
</feature>
<feature type="transmembrane region" description="Helical" evidence="7">
    <location>
        <begin position="52"/>
        <end position="71"/>
    </location>
</feature>
<keyword evidence="6 7" id="KW-0472">Membrane</keyword>
<dbReference type="HOGENOM" id="CLU_001265_60_4_10"/>
<keyword evidence="2" id="KW-0813">Transport</keyword>
<dbReference type="Pfam" id="PF07690">
    <property type="entry name" value="MFS_1"/>
    <property type="match status" value="1"/>
</dbReference>
<dbReference type="InterPro" id="IPR020846">
    <property type="entry name" value="MFS_dom"/>
</dbReference>
<feature type="transmembrane region" description="Helical" evidence="7">
    <location>
        <begin position="77"/>
        <end position="99"/>
    </location>
</feature>
<evidence type="ECO:0000313" key="9">
    <source>
        <dbReference type="EMBL" id="EHQ30547.1"/>
    </source>
</evidence>
<keyword evidence="4 7" id="KW-0812">Transmembrane</keyword>
<protein>
    <submittedName>
        <fullName evidence="9">Major facilitator superfamily MFS_1</fullName>
    </submittedName>
</protein>
<dbReference type="eggNOG" id="COG2814">
    <property type="taxonomic scope" value="Bacteria"/>
</dbReference>
<feature type="transmembrane region" description="Helical" evidence="7">
    <location>
        <begin position="344"/>
        <end position="366"/>
    </location>
</feature>
<feature type="transmembrane region" description="Helical" evidence="7">
    <location>
        <begin position="215"/>
        <end position="235"/>
    </location>
</feature>
<evidence type="ECO:0000259" key="8">
    <source>
        <dbReference type="PROSITE" id="PS50850"/>
    </source>
</evidence>
<dbReference type="Proteomes" id="UP000002774">
    <property type="component" value="Chromosome"/>
</dbReference>
<keyword evidence="3" id="KW-1003">Cell membrane</keyword>
<keyword evidence="5 7" id="KW-1133">Transmembrane helix</keyword>
<comment type="subcellular location">
    <subcellularLocation>
        <location evidence="1">Cell membrane</location>
        <topology evidence="1">Multi-pass membrane protein</topology>
    </subcellularLocation>
</comment>
<gene>
    <name evidence="9" type="ORF">Mucpa_6494</name>
</gene>
<evidence type="ECO:0000256" key="5">
    <source>
        <dbReference type="ARBA" id="ARBA00022989"/>
    </source>
</evidence>
<sequence length="412" mass="46195">MLLQLYKNAYSGLSRSSWYLSLVMFINRSGTMVVPFITIYCTQQLHFSITQAGYIMAIFGLGSITGGFIGGKITDKIGFYDLQVFALFAGGLFFILLGFQKTFLTLAMGTFVLSVCNDSFRPANSTAIAYYSTDDNKTRSYSLNRLAVNLGWAFGGAIGGFLASINYHLLFWVDGCTNMLAAIMLLKLMPRVKTVKHHHNNADLQRASSPYRDHVYLLFIGLVVVFATCFFQLFSMQPVFYKTQWHFSERFIGFLMALNGVLICVIEMILIHNLDGKRHPLRYISIGVMMVGVGFVILNILPASVWVAILVVIAITIGEIMSMPFINSFWIVRTTAYNRGQYAALYSMSWSAAQIMAPTIGSQVISYSGYPMLWWVLGVMCAFSSLGFLMLYKFNYAESAPKDLKAHVHQNN</sequence>
<accession>H1Y9P5</accession>
<dbReference type="GO" id="GO:0022857">
    <property type="term" value="F:transmembrane transporter activity"/>
    <property type="evidence" value="ECO:0007669"/>
    <property type="project" value="InterPro"/>
</dbReference>
<feature type="domain" description="Major facilitator superfamily (MFS) profile" evidence="8">
    <location>
        <begin position="16"/>
        <end position="396"/>
    </location>
</feature>
<dbReference type="EMBL" id="CM001403">
    <property type="protein sequence ID" value="EHQ30547.1"/>
    <property type="molecule type" value="Genomic_DNA"/>
</dbReference>
<evidence type="ECO:0000256" key="4">
    <source>
        <dbReference type="ARBA" id="ARBA00022692"/>
    </source>
</evidence>
<organism evidence="9 10">
    <name type="scientific">Mucilaginibacter paludis DSM 18603</name>
    <dbReference type="NCBI Taxonomy" id="714943"/>
    <lineage>
        <taxon>Bacteria</taxon>
        <taxon>Pseudomonadati</taxon>
        <taxon>Bacteroidota</taxon>
        <taxon>Sphingobacteriia</taxon>
        <taxon>Sphingobacteriales</taxon>
        <taxon>Sphingobacteriaceae</taxon>
        <taxon>Mucilaginibacter</taxon>
    </lineage>
</organism>
<evidence type="ECO:0000313" key="10">
    <source>
        <dbReference type="Proteomes" id="UP000002774"/>
    </source>
</evidence>
<dbReference type="SUPFAM" id="SSF103473">
    <property type="entry name" value="MFS general substrate transporter"/>
    <property type="match status" value="1"/>
</dbReference>
<dbReference type="GO" id="GO:0005886">
    <property type="term" value="C:plasma membrane"/>
    <property type="evidence" value="ECO:0007669"/>
    <property type="project" value="UniProtKB-SubCell"/>
</dbReference>
<dbReference type="InterPro" id="IPR011701">
    <property type="entry name" value="MFS"/>
</dbReference>
<dbReference type="PROSITE" id="PS50850">
    <property type="entry name" value="MFS"/>
    <property type="match status" value="1"/>
</dbReference>
<evidence type="ECO:0000256" key="2">
    <source>
        <dbReference type="ARBA" id="ARBA00022448"/>
    </source>
</evidence>
<keyword evidence="10" id="KW-1185">Reference proteome</keyword>
<dbReference type="InterPro" id="IPR050171">
    <property type="entry name" value="MFS_Transporters"/>
</dbReference>
<dbReference type="RefSeq" id="WP_008512366.1">
    <property type="nucleotide sequence ID" value="NZ_CM001403.1"/>
</dbReference>
<dbReference type="PANTHER" id="PTHR23517">
    <property type="entry name" value="RESISTANCE PROTEIN MDTM, PUTATIVE-RELATED-RELATED"/>
    <property type="match status" value="1"/>
</dbReference>
<name>H1Y9P5_9SPHI</name>
<dbReference type="STRING" id="714943.Mucpa_6494"/>
<feature type="transmembrane region" description="Helical" evidence="7">
    <location>
        <begin position="20"/>
        <end position="40"/>
    </location>
</feature>
<proteinExistence type="predicted"/>
<dbReference type="OrthoDB" id="5379144at2"/>
<dbReference type="Gene3D" id="1.20.1250.20">
    <property type="entry name" value="MFS general substrate transporter like domains"/>
    <property type="match status" value="1"/>
</dbReference>
<evidence type="ECO:0000256" key="1">
    <source>
        <dbReference type="ARBA" id="ARBA00004651"/>
    </source>
</evidence>
<dbReference type="PANTHER" id="PTHR23517:SF2">
    <property type="entry name" value="MULTIDRUG RESISTANCE PROTEIN MDTH"/>
    <property type="match status" value="1"/>
</dbReference>
<evidence type="ECO:0000256" key="3">
    <source>
        <dbReference type="ARBA" id="ARBA00022475"/>
    </source>
</evidence>
<dbReference type="AlphaFoldDB" id="H1Y9P5"/>
<evidence type="ECO:0000256" key="7">
    <source>
        <dbReference type="SAM" id="Phobius"/>
    </source>
</evidence>
<dbReference type="InterPro" id="IPR036259">
    <property type="entry name" value="MFS_trans_sf"/>
</dbReference>
<feature type="transmembrane region" description="Helical" evidence="7">
    <location>
        <begin position="251"/>
        <end position="271"/>
    </location>
</feature>